<keyword evidence="1" id="KW-0812">Transmembrane</keyword>
<keyword evidence="3" id="KW-1185">Reference proteome</keyword>
<feature type="transmembrane region" description="Helical" evidence="1">
    <location>
        <begin position="290"/>
        <end position="309"/>
    </location>
</feature>
<protein>
    <recommendedName>
        <fullName evidence="4">Transmembrane protein</fullName>
    </recommendedName>
</protein>
<gene>
    <name evidence="2" type="ORF">R5W23_001091</name>
</gene>
<feature type="transmembrane region" description="Helical" evidence="1">
    <location>
        <begin position="223"/>
        <end position="244"/>
    </location>
</feature>
<sequence>MTTHSQPRTGWIVSPAFDLFFLANLGWLLLLLPGFASRSDTAIDFWQIYFLTLPHRWITLVLVATDPDRREARTRTLAVVAALFAVLVIGAFLGTGAFLCLALVDFVWNAWHFGSQHAGVLRMYTRKVGGGSEFLERWGLRAFVVYAALRAAEWAAGWLETDSAARAFFAVSDFAILTLPAALLLTNVAGASRARAGKLAYLTSVCVLYTVFILSLHFGWTGLIVACAAAGSMFHAVEYLAVVTHYARRRESVGSPGRFRTLARYWVLFLATYALVLGSTGVWLSRPDSGLAVLWQGLNLWAAFVHYAFDGMIWKLRRPDTAAALGVSG</sequence>
<evidence type="ECO:0000313" key="3">
    <source>
        <dbReference type="Proteomes" id="UP001272242"/>
    </source>
</evidence>
<keyword evidence="1" id="KW-1133">Transmembrane helix</keyword>
<dbReference type="EMBL" id="JAXBLV010000155">
    <property type="protein sequence ID" value="MDY3559905.1"/>
    <property type="molecule type" value="Genomic_DNA"/>
</dbReference>
<evidence type="ECO:0000313" key="2">
    <source>
        <dbReference type="EMBL" id="MDY3559905.1"/>
    </source>
</evidence>
<comment type="caution">
    <text evidence="2">The sequence shown here is derived from an EMBL/GenBank/DDBJ whole genome shotgun (WGS) entry which is preliminary data.</text>
</comment>
<evidence type="ECO:0000256" key="1">
    <source>
        <dbReference type="SAM" id="Phobius"/>
    </source>
</evidence>
<dbReference type="RefSeq" id="WP_261186635.1">
    <property type="nucleotide sequence ID" value="NZ_JAXBLV010000155.1"/>
</dbReference>
<organism evidence="2 3">
    <name type="scientific">Gemmata algarum</name>
    <dbReference type="NCBI Taxonomy" id="2975278"/>
    <lineage>
        <taxon>Bacteria</taxon>
        <taxon>Pseudomonadati</taxon>
        <taxon>Planctomycetota</taxon>
        <taxon>Planctomycetia</taxon>
        <taxon>Gemmatales</taxon>
        <taxon>Gemmataceae</taxon>
        <taxon>Gemmata</taxon>
    </lineage>
</organism>
<accession>A0ABU5EZH5</accession>
<feature type="transmembrane region" description="Helical" evidence="1">
    <location>
        <begin position="167"/>
        <end position="187"/>
    </location>
</feature>
<reference evidence="3" key="1">
    <citation type="journal article" date="2023" name="Mar. Drugs">
        <title>Gemmata algarum, a Novel Planctomycete Isolated from an Algal Mat, Displays Antimicrobial Activity.</title>
        <authorList>
            <person name="Kumar G."/>
            <person name="Kallscheuer N."/>
            <person name="Kashif M."/>
            <person name="Ahamad S."/>
            <person name="Jagadeeshwari U."/>
            <person name="Pannikurungottu S."/>
            <person name="Haufschild T."/>
            <person name="Kabuu M."/>
            <person name="Sasikala C."/>
            <person name="Jogler C."/>
            <person name="Ramana C."/>
        </authorList>
    </citation>
    <scope>NUCLEOTIDE SEQUENCE [LARGE SCALE GENOMIC DNA]</scope>
    <source>
        <strain evidence="3">JC673</strain>
    </source>
</reference>
<evidence type="ECO:0008006" key="4">
    <source>
        <dbReference type="Google" id="ProtNLM"/>
    </source>
</evidence>
<feature type="transmembrane region" description="Helical" evidence="1">
    <location>
        <begin position="265"/>
        <end position="284"/>
    </location>
</feature>
<keyword evidence="1" id="KW-0472">Membrane</keyword>
<feature type="transmembrane region" description="Helical" evidence="1">
    <location>
        <begin position="12"/>
        <end position="36"/>
    </location>
</feature>
<feature type="transmembrane region" description="Helical" evidence="1">
    <location>
        <begin position="199"/>
        <end position="217"/>
    </location>
</feature>
<name>A0ABU5EZH5_9BACT</name>
<feature type="transmembrane region" description="Helical" evidence="1">
    <location>
        <begin position="77"/>
        <end position="104"/>
    </location>
</feature>
<proteinExistence type="predicted"/>
<dbReference type="Proteomes" id="UP001272242">
    <property type="component" value="Unassembled WGS sequence"/>
</dbReference>
<feature type="transmembrane region" description="Helical" evidence="1">
    <location>
        <begin position="48"/>
        <end position="65"/>
    </location>
</feature>